<dbReference type="Pfam" id="PF13404">
    <property type="entry name" value="HTH_AsnC-type"/>
    <property type="match status" value="1"/>
</dbReference>
<evidence type="ECO:0000259" key="4">
    <source>
        <dbReference type="PROSITE" id="PS50956"/>
    </source>
</evidence>
<keyword evidence="1" id="KW-0805">Transcription regulation</keyword>
<accession>A0A0D0MKE7</accession>
<dbReference type="InterPro" id="IPR019887">
    <property type="entry name" value="Tscrpt_reg_AsnC/Lrp_C"/>
</dbReference>
<dbReference type="Proteomes" id="UP000032067">
    <property type="component" value="Unassembled WGS sequence"/>
</dbReference>
<proteinExistence type="predicted"/>
<dbReference type="RefSeq" id="WP_042579743.1">
    <property type="nucleotide sequence ID" value="NZ_JXQQ01000033.1"/>
</dbReference>
<dbReference type="InterPro" id="IPR019888">
    <property type="entry name" value="Tscrpt_reg_AsnC-like"/>
</dbReference>
<dbReference type="GO" id="GO:0005829">
    <property type="term" value="C:cytosol"/>
    <property type="evidence" value="ECO:0007669"/>
    <property type="project" value="TreeGrafter"/>
</dbReference>
<dbReference type="SMART" id="SM00344">
    <property type="entry name" value="HTH_ASNC"/>
    <property type="match status" value="1"/>
</dbReference>
<dbReference type="PRINTS" id="PR00033">
    <property type="entry name" value="HTHASNC"/>
</dbReference>
<name>A0A0D0MKE7_VARPD</name>
<gene>
    <name evidence="5" type="ORF">RT97_15860</name>
</gene>
<evidence type="ECO:0000256" key="1">
    <source>
        <dbReference type="ARBA" id="ARBA00023015"/>
    </source>
</evidence>
<evidence type="ECO:0000313" key="6">
    <source>
        <dbReference type="Proteomes" id="UP000032067"/>
    </source>
</evidence>
<dbReference type="InterPro" id="IPR011991">
    <property type="entry name" value="ArsR-like_HTH"/>
</dbReference>
<dbReference type="InterPro" id="IPR011008">
    <property type="entry name" value="Dimeric_a/b-barrel"/>
</dbReference>
<dbReference type="Gene3D" id="1.10.10.10">
    <property type="entry name" value="Winged helix-like DNA-binding domain superfamily/Winged helix DNA-binding domain"/>
    <property type="match status" value="1"/>
</dbReference>
<evidence type="ECO:0000313" key="5">
    <source>
        <dbReference type="EMBL" id="KIQ31374.1"/>
    </source>
</evidence>
<dbReference type="SUPFAM" id="SSF46785">
    <property type="entry name" value="Winged helix' DNA-binding domain"/>
    <property type="match status" value="1"/>
</dbReference>
<dbReference type="InterPro" id="IPR036390">
    <property type="entry name" value="WH_DNA-bd_sf"/>
</dbReference>
<dbReference type="CDD" id="cd00090">
    <property type="entry name" value="HTH_ARSR"/>
    <property type="match status" value="1"/>
</dbReference>
<organism evidence="5 6">
    <name type="scientific">Variovorax paradoxus</name>
    <dbReference type="NCBI Taxonomy" id="34073"/>
    <lineage>
        <taxon>Bacteria</taxon>
        <taxon>Pseudomonadati</taxon>
        <taxon>Pseudomonadota</taxon>
        <taxon>Betaproteobacteria</taxon>
        <taxon>Burkholderiales</taxon>
        <taxon>Comamonadaceae</taxon>
        <taxon>Variovorax</taxon>
    </lineage>
</organism>
<dbReference type="PROSITE" id="PS50956">
    <property type="entry name" value="HTH_ASNC_2"/>
    <property type="match status" value="1"/>
</dbReference>
<dbReference type="PANTHER" id="PTHR30154:SF46">
    <property type="entry name" value="TRANSCRIPTIONAL REGULATORY PROTEIN"/>
    <property type="match status" value="1"/>
</dbReference>
<dbReference type="InterPro" id="IPR036388">
    <property type="entry name" value="WH-like_DNA-bd_sf"/>
</dbReference>
<dbReference type="GO" id="GO:0043565">
    <property type="term" value="F:sequence-specific DNA binding"/>
    <property type="evidence" value="ECO:0007669"/>
    <property type="project" value="InterPro"/>
</dbReference>
<dbReference type="GO" id="GO:0043200">
    <property type="term" value="P:response to amino acid"/>
    <property type="evidence" value="ECO:0007669"/>
    <property type="project" value="TreeGrafter"/>
</dbReference>
<keyword evidence="2" id="KW-0238">DNA-binding</keyword>
<evidence type="ECO:0000256" key="3">
    <source>
        <dbReference type="ARBA" id="ARBA00023163"/>
    </source>
</evidence>
<sequence>MIKLDRIDVRILALLQENGRMSNLELAEAIGLSPAQCSRRHHRLEEGGVIARYEARLRPAALGLQVTAFVHIGMERGHMRDLKLFRQTLAGMPEVLECHSVTGDVDYVLKVIARDLEGLNVFLTERLVALPGVNFVKSSVCLEEIKPRSGLPLSEQ</sequence>
<reference evidence="5 6" key="1">
    <citation type="submission" date="2014-12" db="EMBL/GenBank/DDBJ databases">
        <title>16Stimator: statistical estimation of ribosomal gene copy numbers from draft genome assemblies.</title>
        <authorList>
            <person name="Perisin M.A."/>
            <person name="Vetter M."/>
            <person name="Gilbert J.A."/>
            <person name="Bergelson J."/>
        </authorList>
    </citation>
    <scope>NUCLEOTIDE SEQUENCE [LARGE SCALE GENOMIC DNA]</scope>
    <source>
        <strain evidence="5 6">MEDvA23</strain>
    </source>
</reference>
<dbReference type="OrthoDB" id="8526125at2"/>
<dbReference type="GO" id="GO:0006355">
    <property type="term" value="P:regulation of DNA-templated transcription"/>
    <property type="evidence" value="ECO:0007669"/>
    <property type="project" value="UniProtKB-ARBA"/>
</dbReference>
<dbReference type="Gene3D" id="3.30.70.920">
    <property type="match status" value="1"/>
</dbReference>
<dbReference type="SUPFAM" id="SSF54909">
    <property type="entry name" value="Dimeric alpha+beta barrel"/>
    <property type="match status" value="1"/>
</dbReference>
<feature type="domain" description="HTH asnC-type" evidence="4">
    <location>
        <begin position="4"/>
        <end position="65"/>
    </location>
</feature>
<dbReference type="EMBL" id="JXQQ01000033">
    <property type="protein sequence ID" value="KIQ31374.1"/>
    <property type="molecule type" value="Genomic_DNA"/>
</dbReference>
<dbReference type="Pfam" id="PF01037">
    <property type="entry name" value="AsnC_trans_reg"/>
    <property type="match status" value="1"/>
</dbReference>
<protein>
    <submittedName>
        <fullName evidence="5">AsnC family transcriptional regulator</fullName>
    </submittedName>
</protein>
<dbReference type="InterPro" id="IPR000485">
    <property type="entry name" value="AsnC-type_HTH_dom"/>
</dbReference>
<dbReference type="PANTHER" id="PTHR30154">
    <property type="entry name" value="LEUCINE-RESPONSIVE REGULATORY PROTEIN"/>
    <property type="match status" value="1"/>
</dbReference>
<dbReference type="AlphaFoldDB" id="A0A0D0MKE7"/>
<comment type="caution">
    <text evidence="5">The sequence shown here is derived from an EMBL/GenBank/DDBJ whole genome shotgun (WGS) entry which is preliminary data.</text>
</comment>
<evidence type="ECO:0000256" key="2">
    <source>
        <dbReference type="ARBA" id="ARBA00023125"/>
    </source>
</evidence>
<keyword evidence="3" id="KW-0804">Transcription</keyword>